<organism evidence="2 3">
    <name type="scientific">Vibrio ishigakensis</name>
    <dbReference type="NCBI Taxonomy" id="1481914"/>
    <lineage>
        <taxon>Bacteria</taxon>
        <taxon>Pseudomonadati</taxon>
        <taxon>Pseudomonadota</taxon>
        <taxon>Gammaproteobacteria</taxon>
        <taxon>Vibrionales</taxon>
        <taxon>Vibrionaceae</taxon>
        <taxon>Vibrio</taxon>
    </lineage>
</organism>
<feature type="domain" description="Terminase large subunit GpA endonuclease" evidence="1">
    <location>
        <begin position="2"/>
        <end position="83"/>
    </location>
</feature>
<evidence type="ECO:0000313" key="2">
    <source>
        <dbReference type="EMBL" id="GAM63655.1"/>
    </source>
</evidence>
<dbReference type="InterPro" id="IPR046454">
    <property type="entry name" value="GpA_endonuclease"/>
</dbReference>
<protein>
    <submittedName>
        <fullName evidence="2">Phage terminase</fullName>
    </submittedName>
</protein>
<sequence>MLKSFVNLTLGEPWEDEGSQRLEAVDLIRRREGYAAKVPSDVLYLTFAADVQADRIEGLVCGWTEKEEMYVIEWQMFRDTHPNERFGIALTNTY</sequence>
<dbReference type="EMBL" id="BBSA01000009">
    <property type="protein sequence ID" value="GAM63655.1"/>
    <property type="molecule type" value="Genomic_DNA"/>
</dbReference>
<accession>A0A0B8PA19</accession>
<dbReference type="Proteomes" id="UP000031670">
    <property type="component" value="Unassembled WGS sequence"/>
</dbReference>
<gene>
    <name evidence="2" type="ORF">JCM19232_2635</name>
</gene>
<name>A0A0B8PA19_9VIBR</name>
<comment type="caution">
    <text evidence="2">The sequence shown here is derived from an EMBL/GenBank/DDBJ whole genome shotgun (WGS) entry which is preliminary data.</text>
</comment>
<proteinExistence type="predicted"/>
<evidence type="ECO:0000259" key="1">
    <source>
        <dbReference type="Pfam" id="PF20454"/>
    </source>
</evidence>
<reference evidence="2 3" key="1">
    <citation type="submission" date="2015-01" db="EMBL/GenBank/DDBJ databases">
        <title>Vibrio sp. C5 JCM 19232 whole genome shotgun sequence.</title>
        <authorList>
            <person name="Sawabe T."/>
            <person name="Meirelles P."/>
            <person name="Feng G."/>
            <person name="Sayaka M."/>
            <person name="Hattori M."/>
            <person name="Ohkuma M."/>
        </authorList>
    </citation>
    <scope>NUCLEOTIDE SEQUENCE [LARGE SCALE GENOMIC DNA]</scope>
    <source>
        <strain evidence="2 3">JCM19232</strain>
    </source>
</reference>
<dbReference type="GO" id="GO:0004519">
    <property type="term" value="F:endonuclease activity"/>
    <property type="evidence" value="ECO:0007669"/>
    <property type="project" value="InterPro"/>
</dbReference>
<reference evidence="2 3" key="2">
    <citation type="submission" date="2015-01" db="EMBL/GenBank/DDBJ databases">
        <authorList>
            <consortium name="NBRP consortium"/>
            <person name="Sawabe T."/>
            <person name="Meirelles P."/>
            <person name="Feng G."/>
            <person name="Sayaka M."/>
            <person name="Hattori M."/>
            <person name="Ohkuma M."/>
        </authorList>
    </citation>
    <scope>NUCLEOTIDE SEQUENCE [LARGE SCALE GENOMIC DNA]</scope>
    <source>
        <strain evidence="2 3">JCM19232</strain>
    </source>
</reference>
<dbReference type="Pfam" id="PF20454">
    <property type="entry name" value="GpA_nuclease"/>
    <property type="match status" value="1"/>
</dbReference>
<evidence type="ECO:0000313" key="3">
    <source>
        <dbReference type="Proteomes" id="UP000031670"/>
    </source>
</evidence>
<dbReference type="AlphaFoldDB" id="A0A0B8PA19"/>